<dbReference type="Proteomes" id="UP000799324">
    <property type="component" value="Unassembled WGS sequence"/>
</dbReference>
<keyword evidence="2" id="KW-0521">NADP</keyword>
<dbReference type="Pfam" id="PF05368">
    <property type="entry name" value="NmrA"/>
    <property type="match status" value="1"/>
</dbReference>
<feature type="domain" description="NmrA-like" evidence="4">
    <location>
        <begin position="3"/>
        <end position="236"/>
    </location>
</feature>
<gene>
    <name evidence="5" type="ORF">K491DRAFT_599891</name>
</gene>
<dbReference type="PANTHER" id="PTHR47706">
    <property type="entry name" value="NMRA-LIKE FAMILY PROTEIN"/>
    <property type="match status" value="1"/>
</dbReference>
<dbReference type="PANTHER" id="PTHR47706:SF4">
    <property type="entry name" value="NMRA-LIKE DOMAIN-CONTAINING PROTEIN"/>
    <property type="match status" value="1"/>
</dbReference>
<dbReference type="Gene3D" id="3.40.50.720">
    <property type="entry name" value="NAD(P)-binding Rossmann-like Domain"/>
    <property type="match status" value="1"/>
</dbReference>
<evidence type="ECO:0000256" key="2">
    <source>
        <dbReference type="ARBA" id="ARBA00022857"/>
    </source>
</evidence>
<keyword evidence="3" id="KW-0560">Oxidoreductase</keyword>
<proteinExistence type="inferred from homology"/>
<dbReference type="AlphaFoldDB" id="A0A6A6T550"/>
<dbReference type="InterPro" id="IPR008030">
    <property type="entry name" value="NmrA-like"/>
</dbReference>
<evidence type="ECO:0000259" key="4">
    <source>
        <dbReference type="Pfam" id="PF05368"/>
    </source>
</evidence>
<comment type="similarity">
    <text evidence="1">Belongs to the NmrA-type oxidoreductase family. Isoflavone reductase subfamily.</text>
</comment>
<dbReference type="OrthoDB" id="10000533at2759"/>
<dbReference type="InterPro" id="IPR051609">
    <property type="entry name" value="NmrA/Isoflavone_reductase-like"/>
</dbReference>
<dbReference type="SUPFAM" id="SSF51735">
    <property type="entry name" value="NAD(P)-binding Rossmann-fold domains"/>
    <property type="match status" value="1"/>
</dbReference>
<dbReference type="EMBL" id="MU004356">
    <property type="protein sequence ID" value="KAF2654910.1"/>
    <property type="molecule type" value="Genomic_DNA"/>
</dbReference>
<sequence>MSHIVAVAGGSGGLGRAIIDALKASSKYKPLILSRKLDDKLQEAIGAPIVVANYGNVNSLVGLLNDHNIDTVISTMNALGDPTPELNLIQAATQAKATRRFIPNIFMARHKAGSPFAAAKMLVEDMLSKTDLTWTAFYNGIFLDYYAPGFPSYVTVFPTAVDVQANAAGIPGSGDYPVYFTHTSDIGKYVVAALGLSKWEQKYFIVGDKKTWNQVVELGERIKGVKFDVSYDSVEKLKEGRVTELPIHVEKYALFGGEAAKPFVQATMSLHGLWFTEGDGEYGPGSYLNEIFSEIKPVSLEDAMHVAFSKD</sequence>
<keyword evidence="6" id="KW-1185">Reference proteome</keyword>
<evidence type="ECO:0000256" key="1">
    <source>
        <dbReference type="ARBA" id="ARBA00005725"/>
    </source>
</evidence>
<dbReference type="InterPro" id="IPR036291">
    <property type="entry name" value="NAD(P)-bd_dom_sf"/>
</dbReference>
<name>A0A6A6T550_9PLEO</name>
<accession>A0A6A6T550</accession>
<protein>
    <submittedName>
        <fullName evidence="5">NAD(P)-binding protein</fullName>
    </submittedName>
</protein>
<reference evidence="5" key="1">
    <citation type="journal article" date="2020" name="Stud. Mycol.">
        <title>101 Dothideomycetes genomes: a test case for predicting lifestyles and emergence of pathogens.</title>
        <authorList>
            <person name="Haridas S."/>
            <person name="Albert R."/>
            <person name="Binder M."/>
            <person name="Bloem J."/>
            <person name="Labutti K."/>
            <person name="Salamov A."/>
            <person name="Andreopoulos B."/>
            <person name="Baker S."/>
            <person name="Barry K."/>
            <person name="Bills G."/>
            <person name="Bluhm B."/>
            <person name="Cannon C."/>
            <person name="Castanera R."/>
            <person name="Culley D."/>
            <person name="Daum C."/>
            <person name="Ezra D."/>
            <person name="Gonzalez J."/>
            <person name="Henrissat B."/>
            <person name="Kuo A."/>
            <person name="Liang C."/>
            <person name="Lipzen A."/>
            <person name="Lutzoni F."/>
            <person name="Magnuson J."/>
            <person name="Mondo S."/>
            <person name="Nolan M."/>
            <person name="Ohm R."/>
            <person name="Pangilinan J."/>
            <person name="Park H.-J."/>
            <person name="Ramirez L."/>
            <person name="Alfaro M."/>
            <person name="Sun H."/>
            <person name="Tritt A."/>
            <person name="Yoshinaga Y."/>
            <person name="Zwiers L.-H."/>
            <person name="Turgeon B."/>
            <person name="Goodwin S."/>
            <person name="Spatafora J."/>
            <person name="Crous P."/>
            <person name="Grigoriev I."/>
        </authorList>
    </citation>
    <scope>NUCLEOTIDE SEQUENCE</scope>
    <source>
        <strain evidence="5">CBS 122681</strain>
    </source>
</reference>
<organism evidence="5 6">
    <name type="scientific">Lophiostoma macrostomum CBS 122681</name>
    <dbReference type="NCBI Taxonomy" id="1314788"/>
    <lineage>
        <taxon>Eukaryota</taxon>
        <taxon>Fungi</taxon>
        <taxon>Dikarya</taxon>
        <taxon>Ascomycota</taxon>
        <taxon>Pezizomycotina</taxon>
        <taxon>Dothideomycetes</taxon>
        <taxon>Pleosporomycetidae</taxon>
        <taxon>Pleosporales</taxon>
        <taxon>Lophiostomataceae</taxon>
        <taxon>Lophiostoma</taxon>
    </lineage>
</organism>
<dbReference type="GO" id="GO:0016491">
    <property type="term" value="F:oxidoreductase activity"/>
    <property type="evidence" value="ECO:0007669"/>
    <property type="project" value="UniProtKB-KW"/>
</dbReference>
<evidence type="ECO:0000256" key="3">
    <source>
        <dbReference type="ARBA" id="ARBA00023002"/>
    </source>
</evidence>
<evidence type="ECO:0000313" key="6">
    <source>
        <dbReference type="Proteomes" id="UP000799324"/>
    </source>
</evidence>
<evidence type="ECO:0000313" key="5">
    <source>
        <dbReference type="EMBL" id="KAF2654910.1"/>
    </source>
</evidence>
<dbReference type="Gene3D" id="3.90.25.10">
    <property type="entry name" value="UDP-galactose 4-epimerase, domain 1"/>
    <property type="match status" value="1"/>
</dbReference>